<dbReference type="Pfam" id="PF10232">
    <property type="entry name" value="Med8"/>
    <property type="match status" value="1"/>
</dbReference>
<keyword evidence="4 8" id="KW-0805">Transcription regulation</keyword>
<evidence type="ECO:0000256" key="1">
    <source>
        <dbReference type="ARBA" id="ARBA00004123"/>
    </source>
</evidence>
<evidence type="ECO:0000256" key="9">
    <source>
        <dbReference type="SAM" id="Coils"/>
    </source>
</evidence>
<evidence type="ECO:0000256" key="5">
    <source>
        <dbReference type="ARBA" id="ARBA00023159"/>
    </source>
</evidence>
<accession>A0A914CZ85</accession>
<sequence length="182" mass="20524">MLEEQGKVPWPDMLNKYTSIVRELSQLQDMLRRSAVPAGLDDDARFFKSHLVVPQLVSLEYDSALHKSTEGRVPAWTHEIVPEALRTKLPIHLPNVPEVADAEMSTYEFEQMIKETQGLNKEMESIMEELEDVIKDTCEQKLTLKEKEAARKAPPVAETVNLVLAMMAGKGIRAADLLPKSK</sequence>
<keyword evidence="9" id="KW-0175">Coiled coil</keyword>
<evidence type="ECO:0000256" key="6">
    <source>
        <dbReference type="ARBA" id="ARBA00023163"/>
    </source>
</evidence>
<keyword evidence="10" id="KW-1185">Reference proteome</keyword>
<evidence type="ECO:0000256" key="7">
    <source>
        <dbReference type="ARBA" id="ARBA00023242"/>
    </source>
</evidence>
<comment type="similarity">
    <text evidence="2 8">Belongs to the Mediator complex subunit 8 family.</text>
</comment>
<reference evidence="11" key="1">
    <citation type="submission" date="2022-11" db="UniProtKB">
        <authorList>
            <consortium name="WormBaseParasite"/>
        </authorList>
    </citation>
    <scope>IDENTIFICATION</scope>
</reference>
<evidence type="ECO:0000256" key="4">
    <source>
        <dbReference type="ARBA" id="ARBA00023015"/>
    </source>
</evidence>
<protein>
    <recommendedName>
        <fullName evidence="8">Mediator of RNA polymerase II transcription subunit 8</fullName>
    </recommendedName>
    <alternativeName>
        <fullName evidence="8">Mediator complex subunit 8</fullName>
    </alternativeName>
</protein>
<dbReference type="Proteomes" id="UP000887540">
    <property type="component" value="Unplaced"/>
</dbReference>
<dbReference type="GO" id="GO:0000978">
    <property type="term" value="F:RNA polymerase II cis-regulatory region sequence-specific DNA binding"/>
    <property type="evidence" value="ECO:0007669"/>
    <property type="project" value="TreeGrafter"/>
</dbReference>
<keyword evidence="5 8" id="KW-0010">Activator</keyword>
<name>A0A914CZ85_9BILA</name>
<evidence type="ECO:0000313" key="10">
    <source>
        <dbReference type="Proteomes" id="UP000887540"/>
    </source>
</evidence>
<feature type="coiled-coil region" evidence="9">
    <location>
        <begin position="109"/>
        <end position="147"/>
    </location>
</feature>
<dbReference type="InterPro" id="IPR019364">
    <property type="entry name" value="Mediatior_Med8_fun/met"/>
</dbReference>
<dbReference type="GO" id="GO:0070847">
    <property type="term" value="C:core mediator complex"/>
    <property type="evidence" value="ECO:0007669"/>
    <property type="project" value="TreeGrafter"/>
</dbReference>
<dbReference type="GO" id="GO:0003712">
    <property type="term" value="F:transcription coregulator activity"/>
    <property type="evidence" value="ECO:0007669"/>
    <property type="project" value="InterPro"/>
</dbReference>
<keyword evidence="7 8" id="KW-0539">Nucleus</keyword>
<dbReference type="WBParaSite" id="ACRNAN_scaffold1663.g13921.t1">
    <property type="protein sequence ID" value="ACRNAN_scaffold1663.g13921.t1"/>
    <property type="gene ID" value="ACRNAN_scaffold1663.g13921"/>
</dbReference>
<evidence type="ECO:0000256" key="8">
    <source>
        <dbReference type="RuleBase" id="RU364144"/>
    </source>
</evidence>
<comment type="subunit">
    <text evidence="3 8">Component of the Mediator complex.</text>
</comment>
<dbReference type="PANTHER" id="PTHR13074">
    <property type="entry name" value="MEDIATOR OF RNA POLYMERASE II TRANSCRIPTION SUBUNIT 8"/>
    <property type="match status" value="1"/>
</dbReference>
<comment type="subcellular location">
    <subcellularLocation>
        <location evidence="1 8">Nucleus</location>
    </subcellularLocation>
</comment>
<gene>
    <name evidence="8" type="primary">MED8</name>
</gene>
<dbReference type="GO" id="GO:0006357">
    <property type="term" value="P:regulation of transcription by RNA polymerase II"/>
    <property type="evidence" value="ECO:0007669"/>
    <property type="project" value="InterPro"/>
</dbReference>
<proteinExistence type="inferred from homology"/>
<dbReference type="PANTHER" id="PTHR13074:SF9">
    <property type="entry name" value="MEDIATOR OF RNA POLYMERASE II TRANSCRIPTION SUBUNIT 8"/>
    <property type="match status" value="1"/>
</dbReference>
<comment type="function">
    <text evidence="8">Component of the Mediator complex, a coactivator involved in the regulated transcription of nearly all RNA polymerase II-dependent genes. Mediator functions as a bridge to convey information from gene-specific regulatory proteins to the basal RNA polymerase II transcription machinery. Mediator is recruited to promoters by direct interactions with regulatory proteins and serves as a scaffold for the assembly of a functional preinitiation complex with RNA polymerase II and the general transcription factors.</text>
</comment>
<evidence type="ECO:0000256" key="2">
    <source>
        <dbReference type="ARBA" id="ARBA00005716"/>
    </source>
</evidence>
<organism evidence="10 11">
    <name type="scientific">Acrobeloides nanus</name>
    <dbReference type="NCBI Taxonomy" id="290746"/>
    <lineage>
        <taxon>Eukaryota</taxon>
        <taxon>Metazoa</taxon>
        <taxon>Ecdysozoa</taxon>
        <taxon>Nematoda</taxon>
        <taxon>Chromadorea</taxon>
        <taxon>Rhabditida</taxon>
        <taxon>Tylenchina</taxon>
        <taxon>Cephalobomorpha</taxon>
        <taxon>Cephaloboidea</taxon>
        <taxon>Cephalobidae</taxon>
        <taxon>Acrobeloides</taxon>
    </lineage>
</organism>
<keyword evidence="6 8" id="KW-0804">Transcription</keyword>
<dbReference type="GO" id="GO:0016592">
    <property type="term" value="C:mediator complex"/>
    <property type="evidence" value="ECO:0007669"/>
    <property type="project" value="InterPro"/>
</dbReference>
<evidence type="ECO:0000256" key="3">
    <source>
        <dbReference type="ARBA" id="ARBA00011837"/>
    </source>
</evidence>
<dbReference type="AlphaFoldDB" id="A0A914CZ85"/>
<evidence type="ECO:0000313" key="11">
    <source>
        <dbReference type="WBParaSite" id="ACRNAN_scaffold1663.g13921.t1"/>
    </source>
</evidence>